<name>A0AC61L2B7_9EURY</name>
<accession>A0AC61L2B7</accession>
<reference evidence="1" key="1">
    <citation type="submission" date="2018-01" db="EMBL/GenBank/DDBJ databases">
        <authorList>
            <person name="Krukenberg V."/>
        </authorList>
    </citation>
    <scope>NUCLEOTIDE SEQUENCE</scope>
    <source>
        <strain evidence="1">E20ANME2</strain>
    </source>
</reference>
<sequence length="89" mass="9057">MEEEMGCDVGLIYDTGAAGIHRLFPDLSKLVEIGVGVIVVAAGRGGTLPTVVSGLVPVPVVGLPVSVGYGTGGNGKRSSRCSSRVLYLQ</sequence>
<protein>
    <submittedName>
        <fullName evidence="1">Uncharacterized protein</fullName>
    </submittedName>
</protein>
<comment type="caution">
    <text evidence="1">The sequence shown here is derived from an EMBL/GenBank/DDBJ whole genome shotgun (WGS) entry which is preliminary data.</text>
</comment>
<organism evidence="1 2">
    <name type="scientific">Candidatus Methanogaster sp</name>
    <dbReference type="NCBI Taxonomy" id="3386292"/>
    <lineage>
        <taxon>Archaea</taxon>
        <taxon>Methanobacteriati</taxon>
        <taxon>Methanobacteriota</taxon>
        <taxon>Stenosarchaea group</taxon>
        <taxon>Methanomicrobia</taxon>
        <taxon>Methanosarcinales</taxon>
        <taxon>ANME-2 cluster</taxon>
        <taxon>Candidatus Methanogasteraceae</taxon>
        <taxon>Candidatus Methanogaster</taxon>
    </lineage>
</organism>
<evidence type="ECO:0000313" key="1">
    <source>
        <dbReference type="EMBL" id="PXF60019.1"/>
    </source>
</evidence>
<dbReference type="Proteomes" id="UP000248329">
    <property type="component" value="Unassembled WGS sequence"/>
</dbReference>
<dbReference type="EMBL" id="PQXF01000020">
    <property type="protein sequence ID" value="PXF60019.1"/>
    <property type="molecule type" value="Genomic_DNA"/>
</dbReference>
<gene>
    <name evidence="1" type="ORF">C4B59_10360</name>
</gene>
<proteinExistence type="predicted"/>
<evidence type="ECO:0000313" key="2">
    <source>
        <dbReference type="Proteomes" id="UP000248329"/>
    </source>
</evidence>